<dbReference type="EMBL" id="LC625835">
    <property type="protein sequence ID" value="BCU03847.1"/>
    <property type="molecule type" value="Genomic_DNA"/>
</dbReference>
<name>A0A811BRS3_9VIRU</name>
<feature type="compositionally biased region" description="Basic and acidic residues" evidence="1">
    <location>
        <begin position="65"/>
        <end position="77"/>
    </location>
</feature>
<organism evidence="2 3">
    <name type="scientific">Pandoravirus japonicus</name>
    <dbReference type="NCBI Taxonomy" id="2823154"/>
    <lineage>
        <taxon>Viruses</taxon>
        <taxon>Pandoravirus</taxon>
    </lineage>
</organism>
<evidence type="ECO:0000256" key="1">
    <source>
        <dbReference type="SAM" id="MobiDB-lite"/>
    </source>
</evidence>
<sequence length="77" mass="8526">MSIGSEVRSASDRTLAKKTSRGSPLVFSVLQGKPQMQGAPRQTSRRAPKRKKKREKFGKGLDGAGSKEARRERRWAG</sequence>
<reference evidence="2" key="1">
    <citation type="submission" date="2021-04" db="EMBL/GenBank/DDBJ databases">
        <title>Draft Genome Sequence of Pandoravirus japonicus, Isolated from the Sabaishi River of Niigata, Japan.</title>
        <authorList>
            <person name="Hosokawa N."/>
            <person name="Takahashi H."/>
            <person name="Aoki K."/>
            <person name="Takemura M."/>
        </authorList>
    </citation>
    <scope>NUCLEOTIDE SEQUENCE</scope>
</reference>
<evidence type="ECO:0000313" key="2">
    <source>
        <dbReference type="EMBL" id="BCU03847.1"/>
    </source>
</evidence>
<protein>
    <submittedName>
        <fullName evidence="2">Uncharacterized protein</fullName>
    </submittedName>
</protein>
<dbReference type="Proteomes" id="UP001253637">
    <property type="component" value="Segment"/>
</dbReference>
<proteinExistence type="predicted"/>
<feature type="compositionally biased region" description="Basic residues" evidence="1">
    <location>
        <begin position="43"/>
        <end position="56"/>
    </location>
</feature>
<evidence type="ECO:0000313" key="3">
    <source>
        <dbReference type="Proteomes" id="UP001253637"/>
    </source>
</evidence>
<feature type="region of interest" description="Disordered" evidence="1">
    <location>
        <begin position="1"/>
        <end position="77"/>
    </location>
</feature>
<accession>A0A811BRS3</accession>